<gene>
    <name evidence="4" type="ORF">LKMONMHP_0494</name>
</gene>
<reference evidence="4" key="1">
    <citation type="journal article" date="2021" name="Front. Microbiol.">
        <title>Comprehensive Comparative Genomics and Phenotyping of Methylobacterium Species.</title>
        <authorList>
            <person name="Alessa O."/>
            <person name="Ogura Y."/>
            <person name="Fujitani Y."/>
            <person name="Takami H."/>
            <person name="Hayashi T."/>
            <person name="Sahin N."/>
            <person name="Tani A."/>
        </authorList>
    </citation>
    <scope>NUCLEOTIDE SEQUENCE</scope>
    <source>
        <strain evidence="4">NBRC 15689</strain>
    </source>
</reference>
<dbReference type="Proteomes" id="UP001055156">
    <property type="component" value="Unassembled WGS sequence"/>
</dbReference>
<name>A0ABQ4T5Y2_METOR</name>
<proteinExistence type="inferred from homology"/>
<dbReference type="EMBL" id="BPQV01000001">
    <property type="protein sequence ID" value="GJE25656.1"/>
    <property type="molecule type" value="Genomic_DNA"/>
</dbReference>
<organism evidence="4 5">
    <name type="scientific">Methylobacterium organophilum</name>
    <dbReference type="NCBI Taxonomy" id="410"/>
    <lineage>
        <taxon>Bacteria</taxon>
        <taxon>Pseudomonadati</taxon>
        <taxon>Pseudomonadota</taxon>
        <taxon>Alphaproteobacteria</taxon>
        <taxon>Hyphomicrobiales</taxon>
        <taxon>Methylobacteriaceae</taxon>
        <taxon>Methylobacterium</taxon>
    </lineage>
</organism>
<evidence type="ECO:0000256" key="2">
    <source>
        <dbReference type="SAM" id="MobiDB-lite"/>
    </source>
</evidence>
<keyword evidence="5" id="KW-1185">Reference proteome</keyword>
<feature type="domain" description="Transglycosylase SLT" evidence="3">
    <location>
        <begin position="161"/>
        <end position="207"/>
    </location>
</feature>
<dbReference type="InterPro" id="IPR023346">
    <property type="entry name" value="Lysozyme-like_dom_sf"/>
</dbReference>
<dbReference type="InterPro" id="IPR008258">
    <property type="entry name" value="Transglycosylase_SLT_dom_1"/>
</dbReference>
<feature type="region of interest" description="Disordered" evidence="2">
    <location>
        <begin position="1"/>
        <end position="21"/>
    </location>
</feature>
<evidence type="ECO:0000313" key="4">
    <source>
        <dbReference type="EMBL" id="GJE25656.1"/>
    </source>
</evidence>
<sequence>MQGRAIGSTQTASAMSGRTRPQARRDVIALGSGIGRLHGNRAALLRSILSMTLLAGGLSAVLLNAGTDLGRAEASTTHLAEISMPRPRLQALAPEAPKPVVLKASASFAAVHDLDTELGAGTVDRVSYDFLLSQTSTGDPNDILEFGPMKIRRHLVQKIVRAAQAVQTDPVLLMAVADKESSFITAVQAKTSSATGLYQFIERTWLSVVRDFGAQHGLAAEAALVTSDANDKPVIADPAERARVLELRRDPYLSAVMAGEMLKRDAARIALTIGRELTLGEIYLAHFLGPDDAEQFLATVVDKPKSAAAALLPGPAKANRSIFFGAAVGRGRHRKPVSLSVAQVHEKFEAMMSARGDRYRDVTTVAGITPKDVLAYADAAAVRAE</sequence>
<dbReference type="Gene3D" id="1.10.530.10">
    <property type="match status" value="1"/>
</dbReference>
<protein>
    <recommendedName>
        <fullName evidence="3">Transglycosylase SLT domain-containing protein</fullName>
    </recommendedName>
</protein>
<dbReference type="SUPFAM" id="SSF53955">
    <property type="entry name" value="Lysozyme-like"/>
    <property type="match status" value="1"/>
</dbReference>
<comment type="similarity">
    <text evidence="1">Belongs to the virb1 family.</text>
</comment>
<evidence type="ECO:0000259" key="3">
    <source>
        <dbReference type="Pfam" id="PF01464"/>
    </source>
</evidence>
<evidence type="ECO:0000256" key="1">
    <source>
        <dbReference type="ARBA" id="ARBA00009387"/>
    </source>
</evidence>
<dbReference type="RefSeq" id="WP_238309582.1">
    <property type="nucleotide sequence ID" value="NZ_BPQV01000001.1"/>
</dbReference>
<reference evidence="4" key="2">
    <citation type="submission" date="2021-08" db="EMBL/GenBank/DDBJ databases">
        <authorList>
            <person name="Tani A."/>
            <person name="Ola A."/>
            <person name="Ogura Y."/>
            <person name="Katsura K."/>
            <person name="Hayashi T."/>
        </authorList>
    </citation>
    <scope>NUCLEOTIDE SEQUENCE</scope>
    <source>
        <strain evidence="4">NBRC 15689</strain>
    </source>
</reference>
<feature type="compositionally biased region" description="Polar residues" evidence="2">
    <location>
        <begin position="7"/>
        <end position="16"/>
    </location>
</feature>
<dbReference type="Pfam" id="PF01464">
    <property type="entry name" value="SLT"/>
    <property type="match status" value="1"/>
</dbReference>
<evidence type="ECO:0000313" key="5">
    <source>
        <dbReference type="Proteomes" id="UP001055156"/>
    </source>
</evidence>
<accession>A0ABQ4T5Y2</accession>
<comment type="caution">
    <text evidence="4">The sequence shown here is derived from an EMBL/GenBank/DDBJ whole genome shotgun (WGS) entry which is preliminary data.</text>
</comment>